<comment type="caution">
    <text evidence="2">The sequence shown here is derived from an EMBL/GenBank/DDBJ whole genome shotgun (WGS) entry which is preliminary data.</text>
</comment>
<accession>A0A9P3PQ53</accession>
<feature type="chain" id="PRO_5040170328" evidence="1">
    <location>
        <begin position="23"/>
        <end position="93"/>
    </location>
</feature>
<dbReference type="Proteomes" id="UP001063166">
    <property type="component" value="Unassembled WGS sequence"/>
</dbReference>
<keyword evidence="3" id="KW-1185">Reference proteome</keyword>
<proteinExistence type="predicted"/>
<feature type="signal peptide" evidence="1">
    <location>
        <begin position="1"/>
        <end position="22"/>
    </location>
</feature>
<evidence type="ECO:0000256" key="1">
    <source>
        <dbReference type="SAM" id="SignalP"/>
    </source>
</evidence>
<organism evidence="2 3">
    <name type="scientific">Lyophyllum shimeji</name>
    <name type="common">Hon-shimeji</name>
    <name type="synonym">Tricholoma shimeji</name>
    <dbReference type="NCBI Taxonomy" id="47721"/>
    <lineage>
        <taxon>Eukaryota</taxon>
        <taxon>Fungi</taxon>
        <taxon>Dikarya</taxon>
        <taxon>Basidiomycota</taxon>
        <taxon>Agaricomycotina</taxon>
        <taxon>Agaricomycetes</taxon>
        <taxon>Agaricomycetidae</taxon>
        <taxon>Agaricales</taxon>
        <taxon>Tricholomatineae</taxon>
        <taxon>Lyophyllaceae</taxon>
        <taxon>Lyophyllum</taxon>
    </lineage>
</organism>
<protein>
    <submittedName>
        <fullName evidence="2">Uncharacterized protein</fullName>
    </submittedName>
</protein>
<reference evidence="2" key="1">
    <citation type="submission" date="2022-07" db="EMBL/GenBank/DDBJ databases">
        <title>The genome of Lyophyllum shimeji provides insight into the initial evolution of ectomycorrhizal fungal genome.</title>
        <authorList>
            <person name="Kobayashi Y."/>
            <person name="Shibata T."/>
            <person name="Hirakawa H."/>
            <person name="Shigenobu S."/>
            <person name="Nishiyama T."/>
            <person name="Yamada A."/>
            <person name="Hasebe M."/>
            <person name="Kawaguchi M."/>
        </authorList>
    </citation>
    <scope>NUCLEOTIDE SEQUENCE</scope>
    <source>
        <strain evidence="2">AT787</strain>
    </source>
</reference>
<evidence type="ECO:0000313" key="2">
    <source>
        <dbReference type="EMBL" id="GLB39509.1"/>
    </source>
</evidence>
<gene>
    <name evidence="2" type="ORF">LshimejAT787_0700190</name>
</gene>
<evidence type="ECO:0000313" key="3">
    <source>
        <dbReference type="Proteomes" id="UP001063166"/>
    </source>
</evidence>
<name>A0A9P3PQ53_LYOSH</name>
<keyword evidence="1" id="KW-0732">Signal</keyword>
<sequence>MKFFSASLVVLPVVLSSMSATATPGRRGGYDTPVKQRDLARLTASNLAARHAAEWDIFERGPGSHSAIPVRRKVCVTHRNCSGMSLCINGYCR</sequence>
<dbReference type="EMBL" id="BRPK01000007">
    <property type="protein sequence ID" value="GLB39509.1"/>
    <property type="molecule type" value="Genomic_DNA"/>
</dbReference>
<dbReference type="AlphaFoldDB" id="A0A9P3PQ53"/>